<gene>
    <name evidence="1" type="ORF">ACFQ4O_11265</name>
</gene>
<keyword evidence="2" id="KW-1185">Reference proteome</keyword>
<reference evidence="2" key="1">
    <citation type="journal article" date="2019" name="Int. J. Syst. Evol. Microbiol.">
        <title>The Global Catalogue of Microorganisms (GCM) 10K type strain sequencing project: providing services to taxonomists for standard genome sequencing and annotation.</title>
        <authorList>
            <consortium name="The Broad Institute Genomics Platform"/>
            <consortium name="The Broad Institute Genome Sequencing Center for Infectious Disease"/>
            <person name="Wu L."/>
            <person name="Ma J."/>
        </authorList>
    </citation>
    <scope>NUCLEOTIDE SEQUENCE [LARGE SCALE GENOMIC DNA]</scope>
    <source>
        <strain evidence="2">CCUG 61696</strain>
    </source>
</reference>
<organism evidence="1 2">
    <name type="scientific">Methylopila musalis</name>
    <dbReference type="NCBI Taxonomy" id="1134781"/>
    <lineage>
        <taxon>Bacteria</taxon>
        <taxon>Pseudomonadati</taxon>
        <taxon>Pseudomonadota</taxon>
        <taxon>Alphaproteobacteria</taxon>
        <taxon>Hyphomicrobiales</taxon>
        <taxon>Methylopilaceae</taxon>
        <taxon>Methylopila</taxon>
    </lineage>
</organism>
<proteinExistence type="predicted"/>
<comment type="caution">
    <text evidence="1">The sequence shown here is derived from an EMBL/GenBank/DDBJ whole genome shotgun (WGS) entry which is preliminary data.</text>
</comment>
<protein>
    <submittedName>
        <fullName evidence="1">ELM1/GtrOC1 family putative glycosyltransferase</fullName>
    </submittedName>
</protein>
<dbReference type="RefSeq" id="WP_378775790.1">
    <property type="nucleotide sequence ID" value="NZ_JBHTMX010000100.1"/>
</dbReference>
<accession>A0ABW3Z8B9</accession>
<sequence>ETGGALLVATSPRTGAGAVRAIRETLAGTRVPHRLSVFGEGENAYRGFLAAADAFLVTEDSAAMAAEAAQTGRPVAVHPLPRRPDLWMRIVLGFRAAMRLTPWTRRLFDALVAWGVVTSIRDIGAFAGVMAREGLLDGGPAARTRGEQELAAAAAAVWELADAASLGERRP</sequence>
<name>A0ABW3Z8B9_9HYPH</name>
<evidence type="ECO:0000313" key="1">
    <source>
        <dbReference type="EMBL" id="MFD1332576.1"/>
    </source>
</evidence>
<evidence type="ECO:0000313" key="2">
    <source>
        <dbReference type="Proteomes" id="UP001597171"/>
    </source>
</evidence>
<dbReference type="Proteomes" id="UP001597171">
    <property type="component" value="Unassembled WGS sequence"/>
</dbReference>
<dbReference type="InterPro" id="IPR009367">
    <property type="entry name" value="Elm1-like"/>
</dbReference>
<feature type="non-terminal residue" evidence="1">
    <location>
        <position position="1"/>
    </location>
</feature>
<dbReference type="Pfam" id="PF06258">
    <property type="entry name" value="Mito_fiss_Elm1"/>
    <property type="match status" value="1"/>
</dbReference>
<dbReference type="EMBL" id="JBHTMX010000100">
    <property type="protein sequence ID" value="MFD1332576.1"/>
    <property type="molecule type" value="Genomic_DNA"/>
</dbReference>